<comment type="pathway">
    <text evidence="1">Cofactor biosynthesis; tetrahydrofolate biosynthesis; 5,6,7,8-tetrahydrofolate from 7,8-dihydrofolate: step 1/1.</text>
</comment>
<evidence type="ECO:0000256" key="1">
    <source>
        <dbReference type="ARBA" id="ARBA00004903"/>
    </source>
</evidence>
<evidence type="ECO:0000256" key="7">
    <source>
        <dbReference type="SAM" id="MobiDB-lite"/>
    </source>
</evidence>
<feature type="domain" description="DHFR" evidence="8">
    <location>
        <begin position="3"/>
        <end position="202"/>
    </location>
</feature>
<dbReference type="Gene3D" id="3.40.430.10">
    <property type="entry name" value="Dihydrofolate Reductase, subunit A"/>
    <property type="match status" value="1"/>
</dbReference>
<dbReference type="InterPro" id="IPR012259">
    <property type="entry name" value="DHFR"/>
</dbReference>
<gene>
    <name evidence="9" type="ORF">QBC41DRAFT_364560</name>
</gene>
<dbReference type="PANTHER" id="PTHR48069:SF3">
    <property type="entry name" value="DIHYDROFOLATE REDUCTASE"/>
    <property type="match status" value="1"/>
</dbReference>
<dbReference type="Pfam" id="PF00186">
    <property type="entry name" value="DHFR_1"/>
    <property type="match status" value="1"/>
</dbReference>
<dbReference type="GO" id="GO:0004146">
    <property type="term" value="F:dihydrofolate reductase activity"/>
    <property type="evidence" value="ECO:0007669"/>
    <property type="project" value="UniProtKB-EC"/>
</dbReference>
<dbReference type="InterPro" id="IPR001796">
    <property type="entry name" value="DHFR_dom"/>
</dbReference>
<dbReference type="SUPFAM" id="SSF53597">
    <property type="entry name" value="Dihydrofolate reductase-like"/>
    <property type="match status" value="1"/>
</dbReference>
<evidence type="ECO:0000256" key="4">
    <source>
        <dbReference type="ARBA" id="ARBA00022563"/>
    </source>
</evidence>
<dbReference type="CDD" id="cd00209">
    <property type="entry name" value="DHFR"/>
    <property type="match status" value="1"/>
</dbReference>
<dbReference type="GO" id="GO:0046655">
    <property type="term" value="P:folic acid metabolic process"/>
    <property type="evidence" value="ECO:0007669"/>
    <property type="project" value="TreeGrafter"/>
</dbReference>
<accession>A0AA40DDE3</accession>
<comment type="caution">
    <text evidence="9">The sequence shown here is derived from an EMBL/GenBank/DDBJ whole genome shotgun (WGS) entry which is preliminary data.</text>
</comment>
<name>A0AA40DDE3_9PEZI</name>
<evidence type="ECO:0000259" key="8">
    <source>
        <dbReference type="PROSITE" id="PS51330"/>
    </source>
</evidence>
<dbReference type="EMBL" id="JAULSY010000040">
    <property type="protein sequence ID" value="KAK0669622.1"/>
    <property type="molecule type" value="Genomic_DNA"/>
</dbReference>
<reference evidence="9" key="1">
    <citation type="submission" date="2023-06" db="EMBL/GenBank/DDBJ databases">
        <title>Genome-scale phylogeny and comparative genomics of the fungal order Sordariales.</title>
        <authorList>
            <consortium name="Lawrence Berkeley National Laboratory"/>
            <person name="Hensen N."/>
            <person name="Bonometti L."/>
            <person name="Westerberg I."/>
            <person name="Brannstrom I.O."/>
            <person name="Guillou S."/>
            <person name="Cros-Aarteil S."/>
            <person name="Calhoun S."/>
            <person name="Haridas S."/>
            <person name="Kuo A."/>
            <person name="Mondo S."/>
            <person name="Pangilinan J."/>
            <person name="Riley R."/>
            <person name="Labutti K."/>
            <person name="Andreopoulos B."/>
            <person name="Lipzen A."/>
            <person name="Chen C."/>
            <person name="Yanf M."/>
            <person name="Daum C."/>
            <person name="Ng V."/>
            <person name="Clum A."/>
            <person name="Steindorff A."/>
            <person name="Ohm R."/>
            <person name="Martin F."/>
            <person name="Silar P."/>
            <person name="Natvig D."/>
            <person name="Lalanne C."/>
            <person name="Gautier V."/>
            <person name="Ament-Velasquez S.L."/>
            <person name="Kruys A."/>
            <person name="Hutchinson M.I."/>
            <person name="Powell A.J."/>
            <person name="Barry K."/>
            <person name="Miller A.N."/>
            <person name="Grigoriev I.V."/>
            <person name="Debuchy R."/>
            <person name="Gladieux P."/>
            <person name="Thoren M.H."/>
            <person name="Johannesson H."/>
        </authorList>
    </citation>
    <scope>NUCLEOTIDE SEQUENCE</scope>
    <source>
        <strain evidence="9">CBS 307.81</strain>
    </source>
</reference>
<feature type="region of interest" description="Disordered" evidence="7">
    <location>
        <begin position="176"/>
        <end position="204"/>
    </location>
</feature>
<keyword evidence="6" id="KW-0560">Oxidoreductase</keyword>
<dbReference type="AlphaFoldDB" id="A0AA40DDE3"/>
<dbReference type="Proteomes" id="UP001174997">
    <property type="component" value="Unassembled WGS sequence"/>
</dbReference>
<dbReference type="GO" id="GO:0006730">
    <property type="term" value="P:one-carbon metabolic process"/>
    <property type="evidence" value="ECO:0007669"/>
    <property type="project" value="UniProtKB-KW"/>
</dbReference>
<evidence type="ECO:0000313" key="10">
    <source>
        <dbReference type="Proteomes" id="UP001174997"/>
    </source>
</evidence>
<keyword evidence="10" id="KW-1185">Reference proteome</keyword>
<keyword evidence="4" id="KW-0554">One-carbon metabolism</keyword>
<dbReference type="PROSITE" id="PS51330">
    <property type="entry name" value="DHFR_2"/>
    <property type="match status" value="1"/>
</dbReference>
<feature type="compositionally biased region" description="Basic and acidic residues" evidence="7">
    <location>
        <begin position="177"/>
        <end position="187"/>
    </location>
</feature>
<organism evidence="9 10">
    <name type="scientific">Cercophora samala</name>
    <dbReference type="NCBI Taxonomy" id="330535"/>
    <lineage>
        <taxon>Eukaryota</taxon>
        <taxon>Fungi</taxon>
        <taxon>Dikarya</taxon>
        <taxon>Ascomycota</taxon>
        <taxon>Pezizomycotina</taxon>
        <taxon>Sordariomycetes</taxon>
        <taxon>Sordariomycetidae</taxon>
        <taxon>Sordariales</taxon>
        <taxon>Lasiosphaeriaceae</taxon>
        <taxon>Cercophora</taxon>
    </lineage>
</organism>
<dbReference type="PANTHER" id="PTHR48069">
    <property type="entry name" value="DIHYDROFOLATE REDUCTASE"/>
    <property type="match status" value="1"/>
</dbReference>
<evidence type="ECO:0000256" key="5">
    <source>
        <dbReference type="ARBA" id="ARBA00022857"/>
    </source>
</evidence>
<dbReference type="GO" id="GO:0050661">
    <property type="term" value="F:NADP binding"/>
    <property type="evidence" value="ECO:0007669"/>
    <property type="project" value="InterPro"/>
</dbReference>
<dbReference type="PRINTS" id="PR00070">
    <property type="entry name" value="DHFR"/>
</dbReference>
<keyword evidence="5" id="KW-0521">NADP</keyword>
<evidence type="ECO:0000256" key="2">
    <source>
        <dbReference type="ARBA" id="ARBA00012856"/>
    </source>
</evidence>
<evidence type="ECO:0000313" key="9">
    <source>
        <dbReference type="EMBL" id="KAK0669622.1"/>
    </source>
</evidence>
<dbReference type="GO" id="GO:0046452">
    <property type="term" value="P:dihydrofolate metabolic process"/>
    <property type="evidence" value="ECO:0007669"/>
    <property type="project" value="TreeGrafter"/>
</dbReference>
<evidence type="ECO:0000256" key="6">
    <source>
        <dbReference type="ARBA" id="ARBA00023002"/>
    </source>
</evidence>
<dbReference type="GO" id="GO:0046654">
    <property type="term" value="P:tetrahydrofolate biosynthetic process"/>
    <property type="evidence" value="ECO:0007669"/>
    <property type="project" value="InterPro"/>
</dbReference>
<dbReference type="InterPro" id="IPR024072">
    <property type="entry name" value="DHFR-like_dom_sf"/>
</dbReference>
<dbReference type="GO" id="GO:0005739">
    <property type="term" value="C:mitochondrion"/>
    <property type="evidence" value="ECO:0007669"/>
    <property type="project" value="TreeGrafter"/>
</dbReference>
<dbReference type="EC" id="1.5.1.3" evidence="2"/>
<sequence>MRDLTLILASTPKMGIGLSNALPWPTTLKKEMAYFARVTKRAPSPSVQNAVVMGRKTWDSIPPRFRPLPDRINIVISRSISTIEKKEDKAIWAGSLEKALQWVDTEGEGQVGRVFVIGGAEIYKAALGLKEARRVLLTRVEREWECDVFFPIKLEEDGEGGWKRVGQEQMDEWVGEEVPRGRQVEKEGTEEETGYEFEMWERVD</sequence>
<proteinExistence type="predicted"/>
<evidence type="ECO:0000256" key="3">
    <source>
        <dbReference type="ARBA" id="ARBA00018886"/>
    </source>
</evidence>
<protein>
    <recommendedName>
        <fullName evidence="3">Dihydrofolate reductase</fullName>
        <ecNumber evidence="2">1.5.1.3</ecNumber>
    </recommendedName>
</protein>